<comment type="similarity">
    <text evidence="2">Belongs to the CorA metal ion transporter (MIT) (TC 1.A.35) family.</text>
</comment>
<sequence length="260" mass="30531">MIIKLTTDKIDTLKDYVDSDIVKRLDENRNFFMALNEKVYFITFHWLDEKKVTLFANHDHFICATDSEAVMECVNNIDIPDDGILQLHEFMLELTANDVYKLESLENMIISLEDNLLMDKSPSGDGIRDIIKVRKDLLKVKRYYEQMEFLTDEIAAIDPAFGFIDKKFDRLLEFVLHLQEYIEQVREAYQSQIDIEQNNIMKVFTVVTSIFLPLTLIAGWYGMNLRMPEFKWAWGYPFVIGISLAVIAALVIIFKKKKWF</sequence>
<evidence type="ECO:0000256" key="4">
    <source>
        <dbReference type="ARBA" id="ARBA00022475"/>
    </source>
</evidence>
<feature type="transmembrane region" description="Helical" evidence="12">
    <location>
        <begin position="234"/>
        <end position="254"/>
    </location>
</feature>
<dbReference type="GO" id="GO:0015087">
    <property type="term" value="F:cobalt ion transmembrane transporter activity"/>
    <property type="evidence" value="ECO:0007669"/>
    <property type="project" value="TreeGrafter"/>
</dbReference>
<comment type="subcellular location">
    <subcellularLocation>
        <location evidence="1">Cell membrane</location>
        <topology evidence="1">Multi-pass membrane protein</topology>
    </subcellularLocation>
</comment>
<evidence type="ECO:0000256" key="7">
    <source>
        <dbReference type="ARBA" id="ARBA00022989"/>
    </source>
</evidence>
<name>A0A415DYB3_9FIRM</name>
<evidence type="ECO:0000256" key="9">
    <source>
        <dbReference type="ARBA" id="ARBA00023136"/>
    </source>
</evidence>
<evidence type="ECO:0000313" key="13">
    <source>
        <dbReference type="EMBL" id="RHJ85845.1"/>
    </source>
</evidence>
<keyword evidence="5 12" id="KW-0812">Transmembrane</keyword>
<evidence type="ECO:0000256" key="2">
    <source>
        <dbReference type="ARBA" id="ARBA00009765"/>
    </source>
</evidence>
<comment type="caution">
    <text evidence="13">The sequence shown here is derived from an EMBL/GenBank/DDBJ whole genome shotgun (WGS) entry which is preliminary data.</text>
</comment>
<dbReference type="PANTHER" id="PTHR46494:SF1">
    <property type="entry name" value="CORA FAMILY METAL ION TRANSPORTER (EUROFUNG)"/>
    <property type="match status" value="1"/>
</dbReference>
<gene>
    <name evidence="13" type="ORF">DW099_13435</name>
</gene>
<keyword evidence="8" id="KW-0406">Ion transport</keyword>
<keyword evidence="4" id="KW-1003">Cell membrane</keyword>
<dbReference type="GO" id="GO:0000287">
    <property type="term" value="F:magnesium ion binding"/>
    <property type="evidence" value="ECO:0007669"/>
    <property type="project" value="TreeGrafter"/>
</dbReference>
<evidence type="ECO:0000256" key="8">
    <source>
        <dbReference type="ARBA" id="ARBA00023065"/>
    </source>
</evidence>
<dbReference type="GO" id="GO:0005886">
    <property type="term" value="C:plasma membrane"/>
    <property type="evidence" value="ECO:0007669"/>
    <property type="project" value="UniProtKB-SubCell"/>
</dbReference>
<comment type="catalytic activity">
    <reaction evidence="10">
        <text>Mg(2+)(in) = Mg(2+)(out)</text>
        <dbReference type="Rhea" id="RHEA:29827"/>
        <dbReference type="ChEBI" id="CHEBI:18420"/>
    </reaction>
</comment>
<dbReference type="AlphaFoldDB" id="A0A415DYB3"/>
<evidence type="ECO:0000256" key="10">
    <source>
        <dbReference type="ARBA" id="ARBA00034269"/>
    </source>
</evidence>
<dbReference type="STRING" id="1776384.GCA_900086585_02071"/>
<dbReference type="Proteomes" id="UP000284841">
    <property type="component" value="Unassembled WGS sequence"/>
</dbReference>
<dbReference type="SUPFAM" id="SSF144083">
    <property type="entry name" value="Magnesium transport protein CorA, transmembrane region"/>
    <property type="match status" value="1"/>
</dbReference>
<dbReference type="Gene3D" id="1.20.58.340">
    <property type="entry name" value="Magnesium transport protein CorA, transmembrane region"/>
    <property type="match status" value="2"/>
</dbReference>
<evidence type="ECO:0000256" key="5">
    <source>
        <dbReference type="ARBA" id="ARBA00022692"/>
    </source>
</evidence>
<evidence type="ECO:0000256" key="11">
    <source>
        <dbReference type="ARBA" id="ARBA00045497"/>
    </source>
</evidence>
<proteinExistence type="inferred from homology"/>
<keyword evidence="3" id="KW-0813">Transport</keyword>
<keyword evidence="6" id="KW-0460">Magnesium</keyword>
<dbReference type="Pfam" id="PF01544">
    <property type="entry name" value="CorA"/>
    <property type="match status" value="1"/>
</dbReference>
<keyword evidence="7 12" id="KW-1133">Transmembrane helix</keyword>
<dbReference type="PANTHER" id="PTHR46494">
    <property type="entry name" value="CORA FAMILY METAL ION TRANSPORTER (EUROFUNG)"/>
    <property type="match status" value="1"/>
</dbReference>
<dbReference type="EMBL" id="QRMS01000004">
    <property type="protein sequence ID" value="RHJ85845.1"/>
    <property type="molecule type" value="Genomic_DNA"/>
</dbReference>
<evidence type="ECO:0000256" key="12">
    <source>
        <dbReference type="SAM" id="Phobius"/>
    </source>
</evidence>
<dbReference type="InterPro" id="IPR002523">
    <property type="entry name" value="MgTranspt_CorA/ZnTranspt_ZntB"/>
</dbReference>
<organism evidence="13 14">
    <name type="scientific">Emergencia timonensis</name>
    <dbReference type="NCBI Taxonomy" id="1776384"/>
    <lineage>
        <taxon>Bacteria</taxon>
        <taxon>Bacillati</taxon>
        <taxon>Bacillota</taxon>
        <taxon>Clostridia</taxon>
        <taxon>Peptostreptococcales</taxon>
        <taxon>Anaerovoracaceae</taxon>
        <taxon>Emergencia</taxon>
    </lineage>
</organism>
<evidence type="ECO:0008006" key="15">
    <source>
        <dbReference type="Google" id="ProtNLM"/>
    </source>
</evidence>
<dbReference type="GO" id="GO:0050897">
    <property type="term" value="F:cobalt ion binding"/>
    <property type="evidence" value="ECO:0007669"/>
    <property type="project" value="TreeGrafter"/>
</dbReference>
<evidence type="ECO:0000313" key="14">
    <source>
        <dbReference type="Proteomes" id="UP000284841"/>
    </source>
</evidence>
<dbReference type="InterPro" id="IPR045861">
    <property type="entry name" value="CorA_cytoplasmic_dom"/>
</dbReference>
<protein>
    <recommendedName>
        <fullName evidence="15">Magnesium transporter CorA</fullName>
    </recommendedName>
</protein>
<evidence type="ECO:0000256" key="3">
    <source>
        <dbReference type="ARBA" id="ARBA00022448"/>
    </source>
</evidence>
<keyword evidence="9 12" id="KW-0472">Membrane</keyword>
<evidence type="ECO:0000256" key="1">
    <source>
        <dbReference type="ARBA" id="ARBA00004651"/>
    </source>
</evidence>
<feature type="transmembrane region" description="Helical" evidence="12">
    <location>
        <begin position="203"/>
        <end position="222"/>
    </location>
</feature>
<keyword evidence="14" id="KW-1185">Reference proteome</keyword>
<dbReference type="SUPFAM" id="SSF143865">
    <property type="entry name" value="CorA soluble domain-like"/>
    <property type="match status" value="1"/>
</dbReference>
<comment type="function">
    <text evidence="11">Mediates influx of magnesium ions. Alternates between open and closed states. Activated by low cytoplasmic Mg(2+) levels. Inactive when cytoplasmic Mg(2+) levels are high.</text>
</comment>
<dbReference type="GO" id="GO:0015095">
    <property type="term" value="F:magnesium ion transmembrane transporter activity"/>
    <property type="evidence" value="ECO:0007669"/>
    <property type="project" value="TreeGrafter"/>
</dbReference>
<dbReference type="InterPro" id="IPR045863">
    <property type="entry name" value="CorA_TM1_TM2"/>
</dbReference>
<evidence type="ECO:0000256" key="6">
    <source>
        <dbReference type="ARBA" id="ARBA00022842"/>
    </source>
</evidence>
<dbReference type="RefSeq" id="WP_118336027.1">
    <property type="nucleotide sequence ID" value="NZ_AP025567.1"/>
</dbReference>
<dbReference type="OrthoDB" id="9803416at2"/>
<reference evidence="13 14" key="1">
    <citation type="submission" date="2018-08" db="EMBL/GenBank/DDBJ databases">
        <title>A genome reference for cultivated species of the human gut microbiota.</title>
        <authorList>
            <person name="Zou Y."/>
            <person name="Xue W."/>
            <person name="Luo G."/>
        </authorList>
    </citation>
    <scope>NUCLEOTIDE SEQUENCE [LARGE SCALE GENOMIC DNA]</scope>
    <source>
        <strain evidence="13 14">AM07-24</strain>
    </source>
</reference>
<accession>A0A415DYB3</accession>
<dbReference type="FunFam" id="1.20.58.340:FF:000004">
    <property type="entry name" value="Magnesium transport protein CorA"/>
    <property type="match status" value="1"/>
</dbReference>